<reference evidence="1 2" key="1">
    <citation type="submission" date="2020-10" db="EMBL/GenBank/DDBJ databases">
        <title>Connecting structure to function with the recovery of over 1000 high-quality activated sludge metagenome-assembled genomes encoding full-length rRNA genes using long-read sequencing.</title>
        <authorList>
            <person name="Singleton C.M."/>
            <person name="Petriglieri F."/>
            <person name="Kristensen J.M."/>
            <person name="Kirkegaard R.H."/>
            <person name="Michaelsen T.Y."/>
            <person name="Andersen M.H."/>
            <person name="Karst S.M."/>
            <person name="Dueholm M.S."/>
            <person name="Nielsen P.H."/>
            <person name="Albertsen M."/>
        </authorList>
    </citation>
    <scope>NUCLEOTIDE SEQUENCE [LARGE SCALE GENOMIC DNA]</scope>
    <source>
        <strain evidence="1">Ribe_18-Q3-R11-54_BAT3C.373</strain>
    </source>
</reference>
<proteinExistence type="predicted"/>
<name>A0A9D7SB76_9BACT</name>
<evidence type="ECO:0000313" key="1">
    <source>
        <dbReference type="EMBL" id="MBK9718447.1"/>
    </source>
</evidence>
<protein>
    <submittedName>
        <fullName evidence="1">Uncharacterized protein</fullName>
    </submittedName>
</protein>
<comment type="caution">
    <text evidence="1">The sequence shown here is derived from an EMBL/GenBank/DDBJ whole genome shotgun (WGS) entry which is preliminary data.</text>
</comment>
<organism evidence="1 2">
    <name type="scientific">Candidatus Defluviibacterium haderslevense</name>
    <dbReference type="NCBI Taxonomy" id="2981993"/>
    <lineage>
        <taxon>Bacteria</taxon>
        <taxon>Pseudomonadati</taxon>
        <taxon>Bacteroidota</taxon>
        <taxon>Saprospiria</taxon>
        <taxon>Saprospirales</taxon>
        <taxon>Saprospiraceae</taxon>
        <taxon>Candidatus Defluviibacterium</taxon>
    </lineage>
</organism>
<accession>A0A9D7SB76</accession>
<dbReference type="EMBL" id="JADKFW010000010">
    <property type="protein sequence ID" value="MBK9718447.1"/>
    <property type="molecule type" value="Genomic_DNA"/>
</dbReference>
<evidence type="ECO:0000313" key="2">
    <source>
        <dbReference type="Proteomes" id="UP000808349"/>
    </source>
</evidence>
<gene>
    <name evidence="1" type="ORF">IPO85_13240</name>
</gene>
<dbReference type="AlphaFoldDB" id="A0A9D7SB76"/>
<sequence>MINVSKISDIEGSGIGRNFSEFWERSQFSWQYKLGIRLFKKYEMTIYYEKFFNPHIMVGPLLDAKVDMYGLKVAYYFEPPWKNKMQNNKEESKL</sequence>
<dbReference type="Proteomes" id="UP000808349">
    <property type="component" value="Unassembled WGS sequence"/>
</dbReference>